<feature type="region of interest" description="Disordered" evidence="6">
    <location>
        <begin position="339"/>
        <end position="360"/>
    </location>
</feature>
<dbReference type="Pfam" id="PF00643">
    <property type="entry name" value="zf-B_box"/>
    <property type="match status" value="1"/>
</dbReference>
<dbReference type="PROSITE" id="PS50089">
    <property type="entry name" value="ZF_RING_2"/>
    <property type="match status" value="1"/>
</dbReference>
<dbReference type="PANTHER" id="PTHR25465">
    <property type="entry name" value="B-BOX DOMAIN CONTAINING"/>
    <property type="match status" value="1"/>
</dbReference>
<dbReference type="GO" id="GO:0008270">
    <property type="term" value="F:zinc ion binding"/>
    <property type="evidence" value="ECO:0007669"/>
    <property type="project" value="UniProtKB-KW"/>
</dbReference>
<dbReference type="InterPro" id="IPR058030">
    <property type="entry name" value="TRIM8/14/16/25/29/45/65_CC"/>
</dbReference>
<dbReference type="Pfam" id="PF25600">
    <property type="entry name" value="TRIM_CC"/>
    <property type="match status" value="1"/>
</dbReference>
<comment type="caution">
    <text evidence="9">The sequence shown here is derived from an EMBL/GenBank/DDBJ whole genome shotgun (WGS) entry which is preliminary data.</text>
</comment>
<feature type="coiled-coil region" evidence="5">
    <location>
        <begin position="266"/>
        <end position="300"/>
    </location>
</feature>
<dbReference type="Gene3D" id="3.30.40.10">
    <property type="entry name" value="Zinc/RING finger domain, C3HC4 (zinc finger)"/>
    <property type="match status" value="1"/>
</dbReference>
<evidence type="ECO:0000256" key="3">
    <source>
        <dbReference type="ARBA" id="ARBA00022833"/>
    </source>
</evidence>
<evidence type="ECO:0000256" key="1">
    <source>
        <dbReference type="ARBA" id="ARBA00022723"/>
    </source>
</evidence>
<dbReference type="PROSITE" id="PS00518">
    <property type="entry name" value="ZF_RING_1"/>
    <property type="match status" value="1"/>
</dbReference>
<evidence type="ECO:0000313" key="10">
    <source>
        <dbReference type="Proteomes" id="UP001239994"/>
    </source>
</evidence>
<accession>A0AAD8YR15</accession>
<dbReference type="CDD" id="cd19769">
    <property type="entry name" value="Bbox2_TRIM16-like"/>
    <property type="match status" value="1"/>
</dbReference>
<feature type="non-terminal residue" evidence="9">
    <location>
        <position position="1"/>
    </location>
</feature>
<dbReference type="PANTHER" id="PTHR25465:SF5">
    <property type="entry name" value="E3 UBIQUITIN_ISG15 LIGASE TRIM25-RELATED"/>
    <property type="match status" value="1"/>
</dbReference>
<evidence type="ECO:0000259" key="8">
    <source>
        <dbReference type="PROSITE" id="PS50119"/>
    </source>
</evidence>
<dbReference type="Proteomes" id="UP001239994">
    <property type="component" value="Unassembled WGS sequence"/>
</dbReference>
<dbReference type="InterPro" id="IPR000315">
    <property type="entry name" value="Znf_B-box"/>
</dbReference>
<feature type="coiled-coil region" evidence="5">
    <location>
        <begin position="201"/>
        <end position="242"/>
    </location>
</feature>
<name>A0AAD8YR15_9TELE</name>
<keyword evidence="3" id="KW-0862">Zinc</keyword>
<evidence type="ECO:0000259" key="7">
    <source>
        <dbReference type="PROSITE" id="PS50089"/>
    </source>
</evidence>
<dbReference type="InterPro" id="IPR001841">
    <property type="entry name" value="Znf_RING"/>
</dbReference>
<dbReference type="AlphaFoldDB" id="A0AAD8YR15"/>
<keyword evidence="2 4" id="KW-0863">Zinc-finger</keyword>
<dbReference type="PROSITE" id="PS50119">
    <property type="entry name" value="ZF_BBOX"/>
    <property type="match status" value="1"/>
</dbReference>
<dbReference type="EMBL" id="JAROKS010000026">
    <property type="protein sequence ID" value="KAK1785725.1"/>
    <property type="molecule type" value="Genomic_DNA"/>
</dbReference>
<dbReference type="InterPro" id="IPR051051">
    <property type="entry name" value="E3_ubiq-ligase_TRIM/RNF"/>
</dbReference>
<feature type="domain" description="RING-type" evidence="7">
    <location>
        <begin position="19"/>
        <end position="62"/>
    </location>
</feature>
<dbReference type="Pfam" id="PF15227">
    <property type="entry name" value="zf-C3HC4_4"/>
    <property type="match status" value="1"/>
</dbReference>
<evidence type="ECO:0000256" key="6">
    <source>
        <dbReference type="SAM" id="MobiDB-lite"/>
    </source>
</evidence>
<dbReference type="InterPro" id="IPR013083">
    <property type="entry name" value="Znf_RING/FYVE/PHD"/>
</dbReference>
<keyword evidence="10" id="KW-1185">Reference proteome</keyword>
<dbReference type="InterPro" id="IPR017907">
    <property type="entry name" value="Znf_RING_CS"/>
</dbReference>
<keyword evidence="1" id="KW-0479">Metal-binding</keyword>
<proteinExistence type="predicted"/>
<reference evidence="9" key="1">
    <citation type="submission" date="2023-03" db="EMBL/GenBank/DDBJ databases">
        <title>Electrophorus voltai genome.</title>
        <authorList>
            <person name="Bian C."/>
        </authorList>
    </citation>
    <scope>NUCLEOTIDE SEQUENCE</scope>
    <source>
        <strain evidence="9">CB-2022</strain>
        <tissue evidence="9">Muscle</tissue>
    </source>
</reference>
<gene>
    <name evidence="9" type="ORF">P4O66_019074</name>
</gene>
<organism evidence="9 10">
    <name type="scientific">Electrophorus voltai</name>
    <dbReference type="NCBI Taxonomy" id="2609070"/>
    <lineage>
        <taxon>Eukaryota</taxon>
        <taxon>Metazoa</taxon>
        <taxon>Chordata</taxon>
        <taxon>Craniata</taxon>
        <taxon>Vertebrata</taxon>
        <taxon>Euteleostomi</taxon>
        <taxon>Actinopterygii</taxon>
        <taxon>Neopterygii</taxon>
        <taxon>Teleostei</taxon>
        <taxon>Ostariophysi</taxon>
        <taxon>Gymnotiformes</taxon>
        <taxon>Gymnotoidei</taxon>
        <taxon>Gymnotidae</taxon>
        <taxon>Electrophorus</taxon>
    </lineage>
</organism>
<sequence>LGRKMTETSISEDQDQFICPICVDLLKDAVATPCGHSFCMMCINGFWDQNDQRRIYSCPQCRETFTPRPVLRRNNMLAEVVEKLKNIELQAASPAHCYTGPGDVECNFCTGRKLKAIKSCLTCLATFCETHLKPHYEVAVLKKHKLVKTSSHLQKKICSQHDKVIEIYCHTDQSFICYLCTMEKHRGHDTVLAATERTQKQSDLKEEQRKFQQRIQENEKKVQELKQAVDTLKRSAQAAVEDIERIFTELIHSIEKKCCEVKELIRDQEKIELSRAEGLLDQLEQEIADFKRRDTEMEQLSHTEDHIHFLQVTNSVSTTEKPAPHQVSMCLSKSSFSQPLPPGWDGRRSPTRPAVSSGLHSPRPWYSLCSSMCCRVDESRH</sequence>
<keyword evidence="5" id="KW-0175">Coiled coil</keyword>
<dbReference type="Gene3D" id="4.10.830.40">
    <property type="match status" value="1"/>
</dbReference>
<feature type="non-terminal residue" evidence="9">
    <location>
        <position position="381"/>
    </location>
</feature>
<dbReference type="SUPFAM" id="SSF57845">
    <property type="entry name" value="B-box zinc-binding domain"/>
    <property type="match status" value="1"/>
</dbReference>
<protein>
    <submittedName>
        <fullName evidence="9">Uncharacterized protein</fullName>
    </submittedName>
</protein>
<feature type="domain" description="B box-type" evidence="8">
    <location>
        <begin position="153"/>
        <end position="193"/>
    </location>
</feature>
<dbReference type="SMART" id="SM00336">
    <property type="entry name" value="BBOX"/>
    <property type="match status" value="1"/>
</dbReference>
<evidence type="ECO:0000256" key="4">
    <source>
        <dbReference type="PROSITE-ProRule" id="PRU00024"/>
    </source>
</evidence>
<evidence type="ECO:0000313" key="9">
    <source>
        <dbReference type="EMBL" id="KAK1785725.1"/>
    </source>
</evidence>
<evidence type="ECO:0000256" key="2">
    <source>
        <dbReference type="ARBA" id="ARBA00022771"/>
    </source>
</evidence>
<dbReference type="Gene3D" id="3.30.160.60">
    <property type="entry name" value="Classic Zinc Finger"/>
    <property type="match status" value="1"/>
</dbReference>
<dbReference type="SUPFAM" id="SSF57850">
    <property type="entry name" value="RING/U-box"/>
    <property type="match status" value="1"/>
</dbReference>
<dbReference type="SMART" id="SM00184">
    <property type="entry name" value="RING"/>
    <property type="match status" value="1"/>
</dbReference>
<evidence type="ECO:0000256" key="5">
    <source>
        <dbReference type="SAM" id="Coils"/>
    </source>
</evidence>